<dbReference type="AlphaFoldDB" id="A0A830HAH4"/>
<dbReference type="GO" id="GO:0016020">
    <property type="term" value="C:membrane"/>
    <property type="evidence" value="ECO:0007669"/>
    <property type="project" value="UniProtKB-SubCell"/>
</dbReference>
<evidence type="ECO:0000256" key="3">
    <source>
        <dbReference type="ARBA" id="ARBA00022692"/>
    </source>
</evidence>
<evidence type="ECO:0000256" key="8">
    <source>
        <dbReference type="SAM" id="MobiDB-lite"/>
    </source>
</evidence>
<evidence type="ECO:0000256" key="6">
    <source>
        <dbReference type="ARBA" id="ARBA00022989"/>
    </source>
</evidence>
<feature type="compositionally biased region" description="Basic and acidic residues" evidence="8">
    <location>
        <begin position="377"/>
        <end position="387"/>
    </location>
</feature>
<feature type="compositionally biased region" description="Low complexity" evidence="8">
    <location>
        <begin position="365"/>
        <end position="374"/>
    </location>
</feature>
<feature type="region of interest" description="Disordered" evidence="8">
    <location>
        <begin position="361"/>
        <end position="392"/>
    </location>
</feature>
<dbReference type="GO" id="GO:0016887">
    <property type="term" value="F:ATP hydrolysis activity"/>
    <property type="evidence" value="ECO:0007669"/>
    <property type="project" value="InterPro"/>
</dbReference>
<dbReference type="SUPFAM" id="SSF52540">
    <property type="entry name" value="P-loop containing nucleoside triphosphate hydrolases"/>
    <property type="match status" value="1"/>
</dbReference>
<dbReference type="Gene3D" id="3.40.50.300">
    <property type="entry name" value="P-loop containing nucleotide triphosphate hydrolases"/>
    <property type="match status" value="1"/>
</dbReference>
<dbReference type="InterPro" id="IPR003439">
    <property type="entry name" value="ABC_transporter-like_ATP-bd"/>
</dbReference>
<evidence type="ECO:0000256" key="2">
    <source>
        <dbReference type="ARBA" id="ARBA00022448"/>
    </source>
</evidence>
<comment type="subcellular location">
    <subcellularLocation>
        <location evidence="1">Membrane</location>
        <topology evidence="1">Multi-pass membrane protein</topology>
    </subcellularLocation>
</comment>
<dbReference type="PROSITE" id="PS50893">
    <property type="entry name" value="ABC_TRANSPORTER_2"/>
    <property type="match status" value="1"/>
</dbReference>
<evidence type="ECO:0000256" key="1">
    <source>
        <dbReference type="ARBA" id="ARBA00004141"/>
    </source>
</evidence>
<evidence type="ECO:0000259" key="9">
    <source>
        <dbReference type="PROSITE" id="PS50893"/>
    </source>
</evidence>
<protein>
    <recommendedName>
        <fullName evidence="9">ABC transporter domain-containing protein</fullName>
    </recommendedName>
</protein>
<evidence type="ECO:0000256" key="5">
    <source>
        <dbReference type="ARBA" id="ARBA00022840"/>
    </source>
</evidence>
<feature type="region of interest" description="Disordered" evidence="8">
    <location>
        <begin position="42"/>
        <end position="66"/>
    </location>
</feature>
<feature type="domain" description="ABC transporter" evidence="9">
    <location>
        <begin position="52"/>
        <end position="306"/>
    </location>
</feature>
<dbReference type="GO" id="GO:0005524">
    <property type="term" value="F:ATP binding"/>
    <property type="evidence" value="ECO:0007669"/>
    <property type="project" value="UniProtKB-KW"/>
</dbReference>
<keyword evidence="7" id="KW-0472">Membrane</keyword>
<dbReference type="InterPro" id="IPR017871">
    <property type="entry name" value="ABC_transporter-like_CS"/>
</dbReference>
<dbReference type="InterPro" id="IPR050352">
    <property type="entry name" value="ABCG_transporters"/>
</dbReference>
<dbReference type="PROSITE" id="PS00211">
    <property type="entry name" value="ABC_TRANSPORTER_1"/>
    <property type="match status" value="1"/>
</dbReference>
<dbReference type="GO" id="GO:0140359">
    <property type="term" value="F:ABC-type transporter activity"/>
    <property type="evidence" value="ECO:0007669"/>
    <property type="project" value="InterPro"/>
</dbReference>
<keyword evidence="2" id="KW-0813">Transport</keyword>
<feature type="compositionally biased region" description="Basic residues" evidence="8">
    <location>
        <begin position="57"/>
        <end position="66"/>
    </location>
</feature>
<sequence>MSHDIRDFHGSSFQVDRSVAIAFSNITYSVPDPMMMDPTLVHDTGSGTQQHGNNHGIGRRRQNGKRRGILAGTSGTCYKGQLMAVLGPSGAGKTTLLRALSGRMVRVPSAKLSGNVTLGACARDGVAFVEQDPRFFSCLTVEETVRFYASFRQPSRKMARAAASRAIEQVGLQRVRNSLVGGDSGGHLYAGISGGERRRLAIACEVAGMMTTIDDDDDTNRCVLLADEPTTGLDAAQADRIVAELHRLCQKGVFAAVICTLHQPRTRTFRRVQRCLFLTQNGRVAYEGSTSVKPIARHFERIGYPLPSNTNPAEFVIDLIDADANSFDDDDLHDDVQGSNGDDDTIRKGAARVKLLEACWEQRPKGPSSPGSSPMKQTREFDADREAQTTCSTKSRGHAPLLRQFRVLLGRGFRQALRDRWVTSVRAMASVGLGTLLGAALGGDGLKGGRAVQGRAALLMQLGVNAGFIAITRAITNMPKERSIVTREVLRRRNVGMTGSSGYYHPIPYFLAKLAAEMPVDAALSAIMAAVASPIAGLRPGMPRARLVRGVALQSVSASTLGLLIGAISPSAETAMAVGPCAMVASILISDMSGTFAKCPPVLIPLSMFSCIRHGYEGSLASEFVGASLDELGASAPPTSSAGAPRLPWQVKMDALMSAQQAPGGLFAIFFGRRRDDGPSTFGDAALEMLSIEPKNAYERAIRRQVRLIVIQILATAAVLTRTGGGATPEEMISVVSEPFLSD</sequence>
<reference evidence="10" key="1">
    <citation type="submission" date="2020-10" db="EMBL/GenBank/DDBJ databases">
        <title>Unveiling of a novel bifunctional photoreceptor, Dualchrome1, isolated from a cosmopolitan green alga.</title>
        <authorList>
            <person name="Suzuki S."/>
            <person name="Kawachi M."/>
        </authorList>
    </citation>
    <scope>NUCLEOTIDE SEQUENCE</scope>
    <source>
        <strain evidence="10">NIES 2893</strain>
    </source>
</reference>
<evidence type="ECO:0000313" key="10">
    <source>
        <dbReference type="EMBL" id="GHP04094.1"/>
    </source>
</evidence>
<dbReference type="Proteomes" id="UP000660262">
    <property type="component" value="Unassembled WGS sequence"/>
</dbReference>
<proteinExistence type="predicted"/>
<organism evidence="10 11">
    <name type="scientific">Pycnococcus provasolii</name>
    <dbReference type="NCBI Taxonomy" id="41880"/>
    <lineage>
        <taxon>Eukaryota</taxon>
        <taxon>Viridiplantae</taxon>
        <taxon>Chlorophyta</taxon>
        <taxon>Pseudoscourfieldiophyceae</taxon>
        <taxon>Pseudoscourfieldiales</taxon>
        <taxon>Pycnococcaceae</taxon>
        <taxon>Pycnococcus</taxon>
    </lineage>
</organism>
<keyword evidence="4" id="KW-0547">Nucleotide-binding</keyword>
<dbReference type="OrthoDB" id="66620at2759"/>
<dbReference type="Pfam" id="PF00005">
    <property type="entry name" value="ABC_tran"/>
    <property type="match status" value="1"/>
</dbReference>
<keyword evidence="11" id="KW-1185">Reference proteome</keyword>
<name>A0A830HAH4_9CHLO</name>
<keyword evidence="3" id="KW-0812">Transmembrane</keyword>
<dbReference type="PANTHER" id="PTHR48041:SF41">
    <property type="entry name" value="ABC TRANSPORTER G FAMILY"/>
    <property type="match status" value="1"/>
</dbReference>
<dbReference type="EMBL" id="BNJQ01000007">
    <property type="protein sequence ID" value="GHP04094.1"/>
    <property type="molecule type" value="Genomic_DNA"/>
</dbReference>
<comment type="caution">
    <text evidence="10">The sequence shown here is derived from an EMBL/GenBank/DDBJ whole genome shotgun (WGS) entry which is preliminary data.</text>
</comment>
<dbReference type="SMART" id="SM00382">
    <property type="entry name" value="AAA"/>
    <property type="match status" value="1"/>
</dbReference>
<evidence type="ECO:0000313" key="11">
    <source>
        <dbReference type="Proteomes" id="UP000660262"/>
    </source>
</evidence>
<evidence type="ECO:0000256" key="4">
    <source>
        <dbReference type="ARBA" id="ARBA00022741"/>
    </source>
</evidence>
<accession>A0A830HAH4</accession>
<dbReference type="PANTHER" id="PTHR48041">
    <property type="entry name" value="ABC TRANSPORTER G FAMILY MEMBER 28"/>
    <property type="match status" value="1"/>
</dbReference>
<dbReference type="Pfam" id="PF01061">
    <property type="entry name" value="ABC2_membrane"/>
    <property type="match status" value="1"/>
</dbReference>
<dbReference type="InterPro" id="IPR027417">
    <property type="entry name" value="P-loop_NTPase"/>
</dbReference>
<keyword evidence="5" id="KW-0067">ATP-binding</keyword>
<dbReference type="InterPro" id="IPR013525">
    <property type="entry name" value="ABC2_TM"/>
</dbReference>
<evidence type="ECO:0000256" key="7">
    <source>
        <dbReference type="ARBA" id="ARBA00023136"/>
    </source>
</evidence>
<gene>
    <name evidence="10" type="ORF">PPROV_000284800</name>
</gene>
<dbReference type="InterPro" id="IPR003593">
    <property type="entry name" value="AAA+_ATPase"/>
</dbReference>
<keyword evidence="6" id="KW-1133">Transmembrane helix</keyword>